<reference evidence="1 2" key="1">
    <citation type="submission" date="2017-08" db="EMBL/GenBank/DDBJ databases">
        <title>Acidophilic green algal genome provides insights into adaptation to an acidic environment.</title>
        <authorList>
            <person name="Hirooka S."/>
            <person name="Hirose Y."/>
            <person name="Kanesaki Y."/>
            <person name="Higuchi S."/>
            <person name="Fujiwara T."/>
            <person name="Onuma R."/>
            <person name="Era A."/>
            <person name="Ohbayashi R."/>
            <person name="Uzuka A."/>
            <person name="Nozaki H."/>
            <person name="Yoshikawa H."/>
            <person name="Miyagishima S.Y."/>
        </authorList>
    </citation>
    <scope>NUCLEOTIDE SEQUENCE [LARGE SCALE GENOMIC DNA]</scope>
    <source>
        <strain evidence="1 2">NIES-2499</strain>
    </source>
</reference>
<accession>A0A250XIQ9</accession>
<dbReference type="AlphaFoldDB" id="A0A250XIQ9"/>
<name>A0A250XIQ9_9CHLO</name>
<evidence type="ECO:0000313" key="2">
    <source>
        <dbReference type="Proteomes" id="UP000232323"/>
    </source>
</evidence>
<dbReference type="EMBL" id="BEGY01000088">
    <property type="protein sequence ID" value="GAX82906.1"/>
    <property type="molecule type" value="Genomic_DNA"/>
</dbReference>
<keyword evidence="2" id="KW-1185">Reference proteome</keyword>
<proteinExistence type="predicted"/>
<sequence length="154" mass="16596">MFFGNACCQRSTVIAEAIMVGMCQGGNQDVASFYQILSWVPYSLGAMLSASVGGASVDPMVLPGHLDWGLAGSCWMRCAHAWFWSAAMQKSAAAAALKDQLKTNQLHAQQGVSHTRQVLSLLYCPSVSPYMSVPSTEEQAKCLGPPLLRSRLRV</sequence>
<dbReference type="Proteomes" id="UP000232323">
    <property type="component" value="Unassembled WGS sequence"/>
</dbReference>
<evidence type="ECO:0000313" key="1">
    <source>
        <dbReference type="EMBL" id="GAX82906.1"/>
    </source>
</evidence>
<protein>
    <submittedName>
        <fullName evidence="1">Uncharacterized protein</fullName>
    </submittedName>
</protein>
<organism evidence="1 2">
    <name type="scientific">Chlamydomonas eustigma</name>
    <dbReference type="NCBI Taxonomy" id="1157962"/>
    <lineage>
        <taxon>Eukaryota</taxon>
        <taxon>Viridiplantae</taxon>
        <taxon>Chlorophyta</taxon>
        <taxon>core chlorophytes</taxon>
        <taxon>Chlorophyceae</taxon>
        <taxon>CS clade</taxon>
        <taxon>Chlamydomonadales</taxon>
        <taxon>Chlamydomonadaceae</taxon>
        <taxon>Chlamydomonas</taxon>
    </lineage>
</organism>
<comment type="caution">
    <text evidence="1">The sequence shown here is derived from an EMBL/GenBank/DDBJ whole genome shotgun (WGS) entry which is preliminary data.</text>
</comment>
<gene>
    <name evidence="1" type="ORF">CEUSTIGMA_g10332.t1</name>
</gene>